<gene>
    <name evidence="1" type="ORF">BN134_1627</name>
</gene>
<evidence type="ECO:0000313" key="1">
    <source>
        <dbReference type="EMBL" id="CCJ80902.1"/>
    </source>
</evidence>
<dbReference type="Proteomes" id="UP000009342">
    <property type="component" value="Unassembled WGS sequence"/>
</dbReference>
<dbReference type="PANTHER" id="PTHR35370:SF4">
    <property type="entry name" value="TYPE VI SECRETION SYSTEM BASEPLATE SUBUNIT TSSF"/>
    <property type="match status" value="1"/>
</dbReference>
<organism evidence="1 2">
    <name type="scientific">Cronobacter dublinensis 1210</name>
    <dbReference type="NCBI Taxonomy" id="1208656"/>
    <lineage>
        <taxon>Bacteria</taxon>
        <taxon>Pseudomonadati</taxon>
        <taxon>Pseudomonadota</taxon>
        <taxon>Gammaproteobacteria</taxon>
        <taxon>Enterobacterales</taxon>
        <taxon>Enterobacteriaceae</taxon>
        <taxon>Cronobacter</taxon>
    </lineage>
</organism>
<keyword evidence="2" id="KW-1185">Reference proteome</keyword>
<proteinExistence type="predicted"/>
<evidence type="ECO:0000313" key="2">
    <source>
        <dbReference type="Proteomes" id="UP000009342"/>
    </source>
</evidence>
<protein>
    <submittedName>
        <fullName evidence="1">Protein ImpG/VasA</fullName>
    </submittedName>
</protein>
<dbReference type="Pfam" id="PF05947">
    <property type="entry name" value="T6SS_TssF"/>
    <property type="match status" value="1"/>
</dbReference>
<dbReference type="InterPro" id="IPR010732">
    <property type="entry name" value="T6SS_TssG-like"/>
</dbReference>
<name>A0ABM9Q653_9ENTR</name>
<sequence>MDDLTLRYYEAEMRYLREAGKAFSQAHPDRAAMLNLDKPGARDPYVERLFEGFAFLMGRLREKLDDDLPELTEGLVSLLWPHYMRTIPSLSIVAFSPDWRGLRQAESLPEGFSVLSRPVGPQKTACQYRTTREVTLQPLHLAEARLHTETDGRSAIRLRFACSQNVDWTKSGIDKVAIFLNAEYPISAALHLALTRQVHAIYARHVGTHAERVRFEGWFRPMGFDDTGRLWPKGDSAFSGYQLLLEYFSFRAKFMFVELRGLESIGLSADSDGFEIDIVLSEAWSADLPFETENFRLHCAPVINLFSMEADPLTLNPLENEYLLRPLRIQDGHTEIYSVDEIYGAVKNGRHAYVPFTSFRHRGGMMRFDAPERYFHTRVKRGPSGLHDTWLILGGRSFETEQLAEKPESLSIRITGTNGQLPRKALESTLIDRVVKTGKVPVSVLNLTVPTLPLYPPANDRFHWRVMSHLGSNFLSMMDNPEVLRGTLALYDWTDDEMNRRRLEAIVAVKHTLIRRFEQGFMQRGVDIEVTLDAQHFSGEGDVNLFGEMLHRFFALYADVHLFNQLTLVLQTDRETTEMAREPQSAHTGLTQQLGDDIWRVNFYRFCQLLEQDQPDRPRLGTTSHPANDPVRFCSWPGMGFPASELCRVETDDAHPGFPIVRTTFLGMYGVDSPLPGSYLDDIAQRREGYEAVSSFLDIFSHRIATQYYRIWRKYAYPTTFEPGATDATSQCLLGLVGLGIPGTAEHVATPVSRFLALLGTMRLPTRNAEGIHALVSLLASHTHAEINEHDPVKVRVTQRSGLGNEDRIRLRQRATLGKTAREANSRVLVTLSTHHPQEAEDWLPGGRLHADLLALMRVYLGYRSDARLRLRIPVHLLPAPRLTRPRRIQLGRTGLLGLREGRLSDDRVFITVNLGGYSALACTTLPPARDGDYRFD</sequence>
<comment type="caution">
    <text evidence="1">The sequence shown here is derived from an EMBL/GenBank/DDBJ whole genome shotgun (WGS) entry which is preliminary data.</text>
</comment>
<dbReference type="NCBIfam" id="TIGR03359">
    <property type="entry name" value="VI_chp_6"/>
    <property type="match status" value="1"/>
</dbReference>
<dbReference type="NCBIfam" id="TIGR03347">
    <property type="entry name" value="VI_chp_1"/>
    <property type="match status" value="1"/>
</dbReference>
<dbReference type="PANTHER" id="PTHR35370">
    <property type="entry name" value="CYTOPLASMIC PROTEIN-RELATED-RELATED"/>
    <property type="match status" value="1"/>
</dbReference>
<dbReference type="Pfam" id="PF06996">
    <property type="entry name" value="T6SS_TssG"/>
    <property type="match status" value="1"/>
</dbReference>
<accession>A0ABM9Q653</accession>
<dbReference type="InterPro" id="IPR010272">
    <property type="entry name" value="T6SS_TssF"/>
</dbReference>
<dbReference type="EMBL" id="CAKZ01000077">
    <property type="protein sequence ID" value="CCJ80902.1"/>
    <property type="molecule type" value="Genomic_DNA"/>
</dbReference>
<reference evidence="2" key="1">
    <citation type="journal article" date="2012" name="PLoS ONE">
        <title>Comparative analysis of genome sequences covering the seven cronobacter species.</title>
        <authorList>
            <person name="Joseph S."/>
            <person name="Desai P."/>
            <person name="Ji Y."/>
            <person name="Cummings C.A."/>
            <person name="Shih R."/>
            <person name="Degoricija L."/>
            <person name="Rico A."/>
            <person name="Brzoska P."/>
            <person name="Hamby S.E."/>
            <person name="Masood N."/>
            <person name="Hariri S."/>
            <person name="Sonbol H."/>
            <person name="Chuzhanova N."/>
            <person name="McClelland M."/>
            <person name="Furtado M.R."/>
            <person name="Forsythe S.J."/>
        </authorList>
    </citation>
    <scope>NUCLEOTIDE SEQUENCE [LARGE SCALE GENOMIC DNA]</scope>
    <source>
        <strain evidence="2">1210</strain>
    </source>
</reference>